<evidence type="ECO:0000256" key="6">
    <source>
        <dbReference type="SAM" id="MobiDB-lite"/>
    </source>
</evidence>
<dbReference type="GO" id="GO:0022857">
    <property type="term" value="F:transmembrane transporter activity"/>
    <property type="evidence" value="ECO:0007669"/>
    <property type="project" value="InterPro"/>
</dbReference>
<feature type="transmembrane region" description="Helical" evidence="7">
    <location>
        <begin position="185"/>
        <end position="203"/>
    </location>
</feature>
<organism evidence="9 10">
    <name type="scientific">Sphingomonas horti</name>
    <dbReference type="NCBI Taxonomy" id="2682842"/>
    <lineage>
        <taxon>Bacteria</taxon>
        <taxon>Pseudomonadati</taxon>
        <taxon>Pseudomonadota</taxon>
        <taxon>Alphaproteobacteria</taxon>
        <taxon>Sphingomonadales</taxon>
        <taxon>Sphingomonadaceae</taxon>
        <taxon>Sphingomonas</taxon>
    </lineage>
</organism>
<feature type="transmembrane region" description="Helical" evidence="7">
    <location>
        <begin position="367"/>
        <end position="390"/>
    </location>
</feature>
<feature type="region of interest" description="Disordered" evidence="6">
    <location>
        <begin position="85"/>
        <end position="109"/>
    </location>
</feature>
<dbReference type="InterPro" id="IPR044770">
    <property type="entry name" value="MFS_spinster-like"/>
</dbReference>
<dbReference type="InterPro" id="IPR036259">
    <property type="entry name" value="MFS_trans_sf"/>
</dbReference>
<evidence type="ECO:0000256" key="1">
    <source>
        <dbReference type="ARBA" id="ARBA00004141"/>
    </source>
</evidence>
<feature type="compositionally biased region" description="Basic residues" evidence="6">
    <location>
        <begin position="21"/>
        <end position="37"/>
    </location>
</feature>
<evidence type="ECO:0000313" key="9">
    <source>
        <dbReference type="EMBL" id="MVO79521.1"/>
    </source>
</evidence>
<feature type="compositionally biased region" description="Polar residues" evidence="6">
    <location>
        <begin position="1"/>
        <end position="10"/>
    </location>
</feature>
<dbReference type="PANTHER" id="PTHR23505:SF79">
    <property type="entry name" value="PROTEIN SPINSTER"/>
    <property type="match status" value="1"/>
</dbReference>
<keyword evidence="5 7" id="KW-0472">Membrane</keyword>
<evidence type="ECO:0000256" key="2">
    <source>
        <dbReference type="ARBA" id="ARBA00022448"/>
    </source>
</evidence>
<feature type="transmembrane region" description="Helical" evidence="7">
    <location>
        <begin position="402"/>
        <end position="422"/>
    </location>
</feature>
<evidence type="ECO:0000259" key="8">
    <source>
        <dbReference type="PROSITE" id="PS50850"/>
    </source>
</evidence>
<feature type="transmembrane region" description="Helical" evidence="7">
    <location>
        <begin position="117"/>
        <end position="140"/>
    </location>
</feature>
<evidence type="ECO:0000256" key="3">
    <source>
        <dbReference type="ARBA" id="ARBA00022692"/>
    </source>
</evidence>
<feature type="transmembrane region" description="Helical" evidence="7">
    <location>
        <begin position="242"/>
        <end position="264"/>
    </location>
</feature>
<evidence type="ECO:0000256" key="7">
    <source>
        <dbReference type="SAM" id="Phobius"/>
    </source>
</evidence>
<accession>A0A6I4J9I3</accession>
<proteinExistence type="predicted"/>
<keyword evidence="4 7" id="KW-1133">Transmembrane helix</keyword>
<dbReference type="PROSITE" id="PS50850">
    <property type="entry name" value="MFS"/>
    <property type="match status" value="1"/>
</dbReference>
<dbReference type="InterPro" id="IPR011701">
    <property type="entry name" value="MFS"/>
</dbReference>
<feature type="compositionally biased region" description="Basic and acidic residues" evidence="6">
    <location>
        <begin position="89"/>
        <end position="104"/>
    </location>
</feature>
<comment type="caution">
    <text evidence="9">The sequence shown here is derived from an EMBL/GenBank/DDBJ whole genome shotgun (WGS) entry which is preliminary data.</text>
</comment>
<keyword evidence="10" id="KW-1185">Reference proteome</keyword>
<feature type="transmembrane region" description="Helical" evidence="7">
    <location>
        <begin position="152"/>
        <end position="173"/>
    </location>
</feature>
<dbReference type="Gene3D" id="1.20.1250.20">
    <property type="entry name" value="MFS general substrate transporter like domains"/>
    <property type="match status" value="1"/>
</dbReference>
<reference evidence="9 10" key="1">
    <citation type="submission" date="2019-12" db="EMBL/GenBank/DDBJ databases">
        <authorList>
            <person name="Huq M.A."/>
        </authorList>
    </citation>
    <scope>NUCLEOTIDE SEQUENCE [LARGE SCALE GENOMIC DNA]</scope>
    <source>
        <strain evidence="9 10">MAH-20</strain>
    </source>
</reference>
<dbReference type="InterPro" id="IPR020846">
    <property type="entry name" value="MFS_dom"/>
</dbReference>
<dbReference type="Proteomes" id="UP000441389">
    <property type="component" value="Unassembled WGS sequence"/>
</dbReference>
<feature type="transmembrane region" description="Helical" evidence="7">
    <location>
        <begin position="461"/>
        <end position="482"/>
    </location>
</feature>
<feature type="transmembrane region" description="Helical" evidence="7">
    <location>
        <begin position="428"/>
        <end position="454"/>
    </location>
</feature>
<dbReference type="PANTHER" id="PTHR23505">
    <property type="entry name" value="SPINSTER"/>
    <property type="match status" value="1"/>
</dbReference>
<name>A0A6I4J9I3_9SPHN</name>
<keyword evidence="2" id="KW-0813">Transport</keyword>
<feature type="transmembrane region" description="Helical" evidence="7">
    <location>
        <begin position="215"/>
        <end position="235"/>
    </location>
</feature>
<sequence>MRKFGSSSSRDAPFGHESRRPRGGLRARPRGHRRAALRGCRRSSAAFAIRADWIIGLWTGADRSKSVANRASGWSAYRCHPGIPGRSVSADDRPDPPSPFHEDSVTPAYPPPRKARAAVAVLSALGFFVSTDLVLTSLLIEPMKAELGLSDIQIGILQGTAFGLSFGICSIPLGRLIDRANRVRMLTVGLLVWMSSLTATALAESMTTLVLARVALGGVAALLIPAAASVIADLYPPERRAVATSMFGVGQAFGQGFGILAGGFALDALGRYGPLLGLSPWRAIYVAAAALGLVLLFSLLIVSEPARQERETEARSPRQAASESWRYRRFLAPLLVAMLFSAIAMQAAQTWAPPVLMRAYGLTPGEFAGWLGPVMIAGGIFGALGGGQFAELGRRRGGRAGVVFPAAIASAAIAPLALFALAPTTAFFAIMLGLILLFGAAVAIIGIVAITLNIPNEIRGLAIGASVFMTAVFGVATGPAAIALASDWLGGEAMLGTAIALVGAPCALLAALFFVFAMRGAQEH</sequence>
<feature type="region of interest" description="Disordered" evidence="6">
    <location>
        <begin position="1"/>
        <end position="37"/>
    </location>
</feature>
<evidence type="ECO:0000256" key="4">
    <source>
        <dbReference type="ARBA" id="ARBA00022989"/>
    </source>
</evidence>
<dbReference type="AlphaFoldDB" id="A0A6I4J9I3"/>
<dbReference type="GO" id="GO:0016020">
    <property type="term" value="C:membrane"/>
    <property type="evidence" value="ECO:0007669"/>
    <property type="project" value="UniProtKB-SubCell"/>
</dbReference>
<dbReference type="EMBL" id="WQMS01000022">
    <property type="protein sequence ID" value="MVO79521.1"/>
    <property type="molecule type" value="Genomic_DNA"/>
</dbReference>
<dbReference type="Pfam" id="PF07690">
    <property type="entry name" value="MFS_1"/>
    <property type="match status" value="1"/>
</dbReference>
<gene>
    <name evidence="9" type="ORF">GON01_16435</name>
</gene>
<evidence type="ECO:0000256" key="5">
    <source>
        <dbReference type="ARBA" id="ARBA00023136"/>
    </source>
</evidence>
<feature type="domain" description="Major facilitator superfamily (MFS) profile" evidence="8">
    <location>
        <begin position="118"/>
        <end position="522"/>
    </location>
</feature>
<comment type="subcellular location">
    <subcellularLocation>
        <location evidence="1">Membrane</location>
        <topology evidence="1">Multi-pass membrane protein</topology>
    </subcellularLocation>
</comment>
<protein>
    <submittedName>
        <fullName evidence="9">MFS transporter</fullName>
    </submittedName>
</protein>
<feature type="transmembrane region" description="Helical" evidence="7">
    <location>
        <begin position="327"/>
        <end position="347"/>
    </location>
</feature>
<dbReference type="SUPFAM" id="SSF103473">
    <property type="entry name" value="MFS general substrate transporter"/>
    <property type="match status" value="1"/>
</dbReference>
<feature type="transmembrane region" description="Helical" evidence="7">
    <location>
        <begin position="494"/>
        <end position="518"/>
    </location>
</feature>
<keyword evidence="3 7" id="KW-0812">Transmembrane</keyword>
<feature type="transmembrane region" description="Helical" evidence="7">
    <location>
        <begin position="284"/>
        <end position="306"/>
    </location>
</feature>
<evidence type="ECO:0000313" key="10">
    <source>
        <dbReference type="Proteomes" id="UP000441389"/>
    </source>
</evidence>